<evidence type="ECO:0000313" key="1">
    <source>
        <dbReference type="EMBL" id="OAY49886.1"/>
    </source>
</evidence>
<protein>
    <submittedName>
        <fullName evidence="1">Uncharacterized protein</fullName>
    </submittedName>
</protein>
<sequence length="50" mass="5973">MLYLRPSYVCCFYLYSDNRFQCETNSQSFYSSVYVQLSLQFLLCHFCSSS</sequence>
<dbReference type="EMBL" id="CM004391">
    <property type="protein sequence ID" value="OAY49886.1"/>
    <property type="molecule type" value="Genomic_DNA"/>
</dbReference>
<organism evidence="1">
    <name type="scientific">Manihot esculenta</name>
    <name type="common">Cassava</name>
    <name type="synonym">Jatropha manihot</name>
    <dbReference type="NCBI Taxonomy" id="3983"/>
    <lineage>
        <taxon>Eukaryota</taxon>
        <taxon>Viridiplantae</taxon>
        <taxon>Streptophyta</taxon>
        <taxon>Embryophyta</taxon>
        <taxon>Tracheophyta</taxon>
        <taxon>Spermatophyta</taxon>
        <taxon>Magnoliopsida</taxon>
        <taxon>eudicotyledons</taxon>
        <taxon>Gunneridae</taxon>
        <taxon>Pentapetalae</taxon>
        <taxon>rosids</taxon>
        <taxon>fabids</taxon>
        <taxon>Malpighiales</taxon>
        <taxon>Euphorbiaceae</taxon>
        <taxon>Crotonoideae</taxon>
        <taxon>Manihoteae</taxon>
        <taxon>Manihot</taxon>
    </lineage>
</organism>
<accession>A0A2C9VUP3</accession>
<proteinExistence type="predicted"/>
<reference evidence="1" key="1">
    <citation type="submission" date="2016-02" db="EMBL/GenBank/DDBJ databases">
        <title>WGS assembly of Manihot esculenta.</title>
        <authorList>
            <person name="Bredeson J.V."/>
            <person name="Prochnik S.E."/>
            <person name="Lyons J.B."/>
            <person name="Schmutz J."/>
            <person name="Grimwood J."/>
            <person name="Vrebalov J."/>
            <person name="Bart R.S."/>
            <person name="Amuge T."/>
            <person name="Ferguson M.E."/>
            <person name="Green R."/>
            <person name="Putnam N."/>
            <person name="Stites J."/>
            <person name="Rounsley S."/>
            <person name="Rokhsar D.S."/>
        </authorList>
    </citation>
    <scope>NUCLEOTIDE SEQUENCE [LARGE SCALE GENOMIC DNA]</scope>
    <source>
        <tissue evidence="1">Leaf</tissue>
    </source>
</reference>
<gene>
    <name evidence="1" type="ORF">MANES_05G091700</name>
</gene>
<name>A0A2C9VUP3_MANES</name>
<dbReference type="AlphaFoldDB" id="A0A2C9VUP3"/>